<dbReference type="InterPro" id="IPR056884">
    <property type="entry name" value="NPHP3-like_N"/>
</dbReference>
<evidence type="ECO:0000313" key="5">
    <source>
        <dbReference type="EMBL" id="CAH3180668.1"/>
    </source>
</evidence>
<evidence type="ECO:0000256" key="3">
    <source>
        <dbReference type="SAM" id="Phobius"/>
    </source>
</evidence>
<accession>A0ABN8RTJ0</accession>
<feature type="domain" description="NACHT" evidence="4">
    <location>
        <begin position="637"/>
        <end position="784"/>
    </location>
</feature>
<proteinExistence type="predicted"/>
<evidence type="ECO:0000313" key="6">
    <source>
        <dbReference type="Proteomes" id="UP001159405"/>
    </source>
</evidence>
<dbReference type="Pfam" id="PF25521">
    <property type="entry name" value="WHD_TANC1"/>
    <property type="match status" value="1"/>
</dbReference>
<protein>
    <recommendedName>
        <fullName evidence="4">NACHT domain-containing protein</fullName>
    </recommendedName>
</protein>
<keyword evidence="3" id="KW-0472">Membrane</keyword>
<evidence type="ECO:0000256" key="1">
    <source>
        <dbReference type="ARBA" id="ARBA00022737"/>
    </source>
</evidence>
<name>A0ABN8RTJ0_9CNID</name>
<dbReference type="InterPro" id="IPR007111">
    <property type="entry name" value="NACHT_NTPase"/>
</dbReference>
<dbReference type="Gene3D" id="3.40.50.300">
    <property type="entry name" value="P-loop containing nucleotide triphosphate hydrolases"/>
    <property type="match status" value="1"/>
</dbReference>
<sequence length="1772" mass="200384">MRSFLRIISRKSVYPTTSNKFRESHFACYSMEVRKDLLLTRPFTRSFSLSRNPPSSEGTREETESSQAFYLAHGFLGQYIPHSLSEICADDADASFLGLNPGSSTFRDKTPTFTWQEVVAGLASLARYPSRRSRSRNQKCRAYDLVKAAFRFRLRLRRLRSAYDLVKTRLSKSEAEAEEPNQSQSVGTTSATQLQKFHTDDVNQCLHNKSSSHGVLHINLSNFTLNVKDEVVEEHVEKHGPQDAALRHAPLHTHPIRISITNFHSLPSIRQVVTDKGAAGFLICFFCVCVCLFLRRFKRWWIFPFLAFMATATPSPLASSFDKTNGNKLSRLLIDGGTTVLRNIFDYHHPPAYLAANLGSSHIHPILTRLRHRNILNGSQWDKLFPPSGGGTPNSINFDITLLFLLLTNICGLSPPTSGSWHKMPPASDTSFEANLARIKYYRNVLYGHVTTTGIPKLLFDVKWQEISSVLVSLGLNQSEVDRLKREPCGEDYISAVTEWEKNDEKIQFQLKDLRTKQQQVLQTQQENRGTLRDTQQTVGRVEQRLEDTHQAVGNLQQMLHDVQTIQRELQQQVKYEAANSEERRDKAEEDKVLRKLAKVNSESVIQYYSGKYLEKTRLHIFEKIELWLDDLSSENRVMVVSGDAGMGKSVIAAVVCQRMQHAGRLSGSHFCQHNKERYRNPKVMLQSLACQLCDVLPEYKSELVKKLSRNLGVDMNNLEVQELFEFLFEEPLCSVGDRGRNLLLVIDGLDESEYEGRNDLLDVVANFFCKLPVWFRFLVTTRPQVNIADRLKKFNPIQLEQDNEENVKDIRLFLEKQLSSDIQSGSKEVVIDALVREAAGHFLYAYLMVDFINENISLLTPEELGRTLPSGVSSVYQSYFERLEKELKIDGDQFFTFLSALAAAREPLPRDFVSSMLVSDSKSPSGPRKVTKAIDSISSLLPVHDDCIVFFHKSLKDWLTDRTTYGQHTFSVDEKQGHAVLSQLCTNELNNVKIKGVHGTEFSNTARYALQHGVYHMLESEEVEESTRSFEEIVNDYVTDLDIVYAKLCVNNTASSKDIILTLKQDAFQSLSSERRKALGTLLSLLRKYHGRLSTHPRTIFQVMANEGGDVFAGKATKVLQSREMPYMEYLHKETLKKVWTWALAEFPCNTVVDCFDISPKQEFMVCECTDGMIYLWSLETGEHRWIRRVEVEKCYFRPDSPFRVVPNSNVYSCYRSVVFHPTEPIVLPGILSHAYSIDGDLLPLFPKSNCRFSVCSVHGDESKIITDCPGDAKCLVMWNLKNGEEITRTIRNEDVLSFAWSPDGTLLAISHFSGLVCLVDALNCLDSTLAEIATNQPCGMIKFTSDIQFLFCLSRPILPSEDERNELRELSFPLNVSKLPCGTFSLNVLDNDFGQDPWNCESPSNGGFLMGDPMSYRCSLDSFAFVLNKQRVLRVLPGNTKITMLRPEDRWWPYWRSPFWCSIHRIAFALDGKTIYCVQPWGNPINSCYVMSFDVSSGDLTARGVIEAHDVLLVPVSEGVLLQVQQLGEYVQLWSFDLSQQIRSWPNLGEVSDIKPVSDQCVACLGRDFEVSILDTSNGNIVKTIPRCHEGFKSTSLSLCIVSVVFNSKYQLLTTSPSSVQLSDGENGLWKRNLKWSSDDLFNSMIPGMFSPTEEFVLVSSTNSQVIVLQASSGKHLRTLCTVDSILGCAFVSKTECVIVCDNTSGSYYLPLFNVSTGDVLTVLDIDFVPSRSLASCPQKGLIAIALENKCTVIQVKLPRDKVNREAKGE</sequence>
<dbReference type="SUPFAM" id="SSF52540">
    <property type="entry name" value="P-loop containing nucleoside triphosphate hydrolases"/>
    <property type="match status" value="1"/>
</dbReference>
<dbReference type="InterPro" id="IPR001680">
    <property type="entry name" value="WD40_rpt"/>
</dbReference>
<feature type="compositionally biased region" description="Polar residues" evidence="2">
    <location>
        <begin position="180"/>
        <end position="191"/>
    </location>
</feature>
<comment type="caution">
    <text evidence="5">The sequence shown here is derived from an EMBL/GenBank/DDBJ whole genome shotgun (WGS) entry which is preliminary data.</text>
</comment>
<dbReference type="PROSITE" id="PS50837">
    <property type="entry name" value="NACHT"/>
    <property type="match status" value="1"/>
</dbReference>
<evidence type="ECO:0000256" key="2">
    <source>
        <dbReference type="SAM" id="MobiDB-lite"/>
    </source>
</evidence>
<dbReference type="Pfam" id="PF24883">
    <property type="entry name" value="NPHP3_N"/>
    <property type="match status" value="1"/>
</dbReference>
<dbReference type="SUPFAM" id="SSF50969">
    <property type="entry name" value="YVTN repeat-like/Quinoprotein amine dehydrogenase"/>
    <property type="match status" value="1"/>
</dbReference>
<dbReference type="InterPro" id="IPR058056">
    <property type="entry name" value="WH_TANC1/2"/>
</dbReference>
<keyword evidence="6" id="KW-1185">Reference proteome</keyword>
<keyword evidence="1" id="KW-0677">Repeat</keyword>
<gene>
    <name evidence="5" type="ORF">PLOB_00023817</name>
</gene>
<dbReference type="InterPro" id="IPR027417">
    <property type="entry name" value="P-loop_NTPase"/>
</dbReference>
<dbReference type="SMART" id="SM00320">
    <property type="entry name" value="WD40"/>
    <property type="match status" value="4"/>
</dbReference>
<feature type="region of interest" description="Disordered" evidence="2">
    <location>
        <begin position="170"/>
        <end position="191"/>
    </location>
</feature>
<keyword evidence="3" id="KW-0812">Transmembrane</keyword>
<dbReference type="PANTHER" id="PTHR10039">
    <property type="entry name" value="AMELOGENIN"/>
    <property type="match status" value="1"/>
</dbReference>
<dbReference type="EMBL" id="CALNXK010000281">
    <property type="protein sequence ID" value="CAH3180668.1"/>
    <property type="molecule type" value="Genomic_DNA"/>
</dbReference>
<dbReference type="Proteomes" id="UP001159405">
    <property type="component" value="Unassembled WGS sequence"/>
</dbReference>
<dbReference type="Pfam" id="PF18738">
    <property type="entry name" value="HEPN_DZIP3"/>
    <property type="match status" value="1"/>
</dbReference>
<feature type="transmembrane region" description="Helical" evidence="3">
    <location>
        <begin position="301"/>
        <end position="321"/>
    </location>
</feature>
<feature type="transmembrane region" description="Helical" evidence="3">
    <location>
        <begin position="277"/>
        <end position="294"/>
    </location>
</feature>
<evidence type="ECO:0000259" key="4">
    <source>
        <dbReference type="PROSITE" id="PS50837"/>
    </source>
</evidence>
<dbReference type="InterPro" id="IPR011044">
    <property type="entry name" value="Quino_amine_DH_bsu"/>
</dbReference>
<dbReference type="Gene3D" id="2.130.10.10">
    <property type="entry name" value="YVTN repeat-like/Quinoprotein amine dehydrogenase"/>
    <property type="match status" value="2"/>
</dbReference>
<dbReference type="InterPro" id="IPR015943">
    <property type="entry name" value="WD40/YVTN_repeat-like_dom_sf"/>
</dbReference>
<organism evidence="5 6">
    <name type="scientific">Porites lobata</name>
    <dbReference type="NCBI Taxonomy" id="104759"/>
    <lineage>
        <taxon>Eukaryota</taxon>
        <taxon>Metazoa</taxon>
        <taxon>Cnidaria</taxon>
        <taxon>Anthozoa</taxon>
        <taxon>Hexacorallia</taxon>
        <taxon>Scleractinia</taxon>
        <taxon>Fungiina</taxon>
        <taxon>Poritidae</taxon>
        <taxon>Porites</taxon>
    </lineage>
</organism>
<keyword evidence="3" id="KW-1133">Transmembrane helix</keyword>
<dbReference type="InterPro" id="IPR041249">
    <property type="entry name" value="HEPN_DZIP3"/>
</dbReference>
<reference evidence="5 6" key="1">
    <citation type="submission" date="2022-05" db="EMBL/GenBank/DDBJ databases">
        <authorList>
            <consortium name="Genoscope - CEA"/>
            <person name="William W."/>
        </authorList>
    </citation>
    <scope>NUCLEOTIDE SEQUENCE [LARGE SCALE GENOMIC DNA]</scope>
</reference>